<comment type="subcellular location">
    <subcellularLocation>
        <location evidence="1">Cytoplasm</location>
    </subcellularLocation>
</comment>
<evidence type="ECO:0000256" key="9">
    <source>
        <dbReference type="ARBA" id="ARBA00030757"/>
    </source>
</evidence>
<organism evidence="12 13">
    <name type="scientific">Actinorugispora endophytica</name>
    <dbReference type="NCBI Taxonomy" id="1605990"/>
    <lineage>
        <taxon>Bacteria</taxon>
        <taxon>Bacillati</taxon>
        <taxon>Actinomycetota</taxon>
        <taxon>Actinomycetes</taxon>
        <taxon>Streptosporangiales</taxon>
        <taxon>Nocardiopsidaceae</taxon>
        <taxon>Actinorugispora</taxon>
    </lineage>
</organism>
<evidence type="ECO:0000256" key="6">
    <source>
        <dbReference type="ARBA" id="ARBA00022603"/>
    </source>
</evidence>
<comment type="caution">
    <text evidence="12">The sequence shown here is derived from an EMBL/GenBank/DDBJ whole genome shotgun (WGS) entry which is preliminary data.</text>
</comment>
<comment type="similarity">
    <text evidence="2">Belongs to the methyltransferase superfamily. L-isoaspartyl/D-aspartyl protein methyltransferase family.</text>
</comment>
<evidence type="ECO:0000256" key="7">
    <source>
        <dbReference type="ARBA" id="ARBA00022679"/>
    </source>
</evidence>
<evidence type="ECO:0000313" key="12">
    <source>
        <dbReference type="EMBL" id="TDQ55052.1"/>
    </source>
</evidence>
<dbReference type="EMBL" id="SNYN01000001">
    <property type="protein sequence ID" value="TDQ55052.1"/>
    <property type="molecule type" value="Genomic_DNA"/>
</dbReference>
<keyword evidence="5" id="KW-0963">Cytoplasm</keyword>
<evidence type="ECO:0000256" key="2">
    <source>
        <dbReference type="ARBA" id="ARBA00005369"/>
    </source>
</evidence>
<dbReference type="GO" id="GO:0032259">
    <property type="term" value="P:methylation"/>
    <property type="evidence" value="ECO:0007669"/>
    <property type="project" value="UniProtKB-KW"/>
</dbReference>
<dbReference type="EC" id="2.1.1.77" evidence="3"/>
<evidence type="ECO:0000256" key="8">
    <source>
        <dbReference type="ARBA" id="ARBA00022691"/>
    </source>
</evidence>
<evidence type="ECO:0000256" key="11">
    <source>
        <dbReference type="ARBA" id="ARBA00031350"/>
    </source>
</evidence>
<dbReference type="GO" id="GO:0005737">
    <property type="term" value="C:cytoplasm"/>
    <property type="evidence" value="ECO:0007669"/>
    <property type="project" value="UniProtKB-SubCell"/>
</dbReference>
<protein>
    <recommendedName>
        <fullName evidence="4">Protein-L-isoaspartate O-methyltransferase</fullName>
        <ecNumber evidence="3">2.1.1.77</ecNumber>
    </recommendedName>
    <alternativeName>
        <fullName evidence="11">L-isoaspartyl protein carboxyl methyltransferase</fullName>
    </alternativeName>
    <alternativeName>
        <fullName evidence="9">Protein L-isoaspartyl methyltransferase</fullName>
    </alternativeName>
    <alternativeName>
        <fullName evidence="10">Protein-beta-aspartate methyltransferase</fullName>
    </alternativeName>
</protein>
<evidence type="ECO:0000256" key="1">
    <source>
        <dbReference type="ARBA" id="ARBA00004496"/>
    </source>
</evidence>
<dbReference type="Gene3D" id="3.40.50.150">
    <property type="entry name" value="Vaccinia Virus protein VP39"/>
    <property type="match status" value="1"/>
</dbReference>
<accession>A0A4R6V757</accession>
<keyword evidence="8" id="KW-0949">S-adenosyl-L-methionine</keyword>
<dbReference type="Pfam" id="PF01135">
    <property type="entry name" value="PCMT"/>
    <property type="match status" value="1"/>
</dbReference>
<dbReference type="SUPFAM" id="SSF53335">
    <property type="entry name" value="S-adenosyl-L-methionine-dependent methyltransferases"/>
    <property type="match status" value="1"/>
</dbReference>
<dbReference type="GO" id="GO:0004719">
    <property type="term" value="F:protein-L-isoaspartate (D-aspartate) O-methyltransferase activity"/>
    <property type="evidence" value="ECO:0007669"/>
    <property type="project" value="UniProtKB-EC"/>
</dbReference>
<evidence type="ECO:0000256" key="5">
    <source>
        <dbReference type="ARBA" id="ARBA00022490"/>
    </source>
</evidence>
<dbReference type="InterPro" id="IPR029063">
    <property type="entry name" value="SAM-dependent_MTases_sf"/>
</dbReference>
<dbReference type="NCBIfam" id="TIGR04188">
    <property type="entry name" value="methyltr_grsp"/>
    <property type="match status" value="1"/>
</dbReference>
<dbReference type="PANTHER" id="PTHR11579">
    <property type="entry name" value="PROTEIN-L-ISOASPARTATE O-METHYLTRANSFERASE"/>
    <property type="match status" value="1"/>
</dbReference>
<sequence>MTTGVDPGAALRRSLADRLAADGRLHSDGWRAAVEAVPREVFLGDAVYRMDADTDTWSVLRRSEIGEPGWLDLVYRDETWVTQVGGVDAVDAFDRVAGAPTSSSSLPGLVVGMLEDLDVRDGQDLLEIGTGTGYSTALMCHRAGAGQVTSVEVDPGTAARARTALAALGYEPDLRVGDGFGGAGGRDHDRIIATCAFRYVPPPWLYQVDTGAKILVTLSGWLHANAQVLLDVDDEGTASGRFLPGFRSFMMARSHQPPPRGPVFFPSGAPERDTPVGLDVLDDWTGVFVAQLAAPSAVRYGMGSEGGLLDVSTGSQARVRVSEGGGWRVAQHGPVRLWDAVEEAVAVWRDAGSPHASAFGLTAAPGGQRVWLETPDGPSWRLPV</sequence>
<dbReference type="InterPro" id="IPR000682">
    <property type="entry name" value="PCMT"/>
</dbReference>
<dbReference type="PANTHER" id="PTHR11579:SF0">
    <property type="entry name" value="PROTEIN-L-ISOASPARTATE(D-ASPARTATE) O-METHYLTRANSFERASE"/>
    <property type="match status" value="1"/>
</dbReference>
<keyword evidence="6 12" id="KW-0489">Methyltransferase</keyword>
<name>A0A4R6V757_9ACTN</name>
<dbReference type="Proteomes" id="UP000295281">
    <property type="component" value="Unassembled WGS sequence"/>
</dbReference>
<reference evidence="12 13" key="1">
    <citation type="submission" date="2019-03" db="EMBL/GenBank/DDBJ databases">
        <title>Genomic Encyclopedia of Type Strains, Phase IV (KMG-IV): sequencing the most valuable type-strain genomes for metagenomic binning, comparative biology and taxonomic classification.</title>
        <authorList>
            <person name="Goeker M."/>
        </authorList>
    </citation>
    <scope>NUCLEOTIDE SEQUENCE [LARGE SCALE GENOMIC DNA]</scope>
    <source>
        <strain evidence="12 13">DSM 46770</strain>
    </source>
</reference>
<proteinExistence type="inferred from homology"/>
<keyword evidence="13" id="KW-1185">Reference proteome</keyword>
<evidence type="ECO:0000256" key="10">
    <source>
        <dbReference type="ARBA" id="ARBA00031323"/>
    </source>
</evidence>
<dbReference type="InterPro" id="IPR026448">
    <property type="entry name" value="Methyltr_grasp"/>
</dbReference>
<dbReference type="AlphaFoldDB" id="A0A4R6V757"/>
<evidence type="ECO:0000256" key="3">
    <source>
        <dbReference type="ARBA" id="ARBA00011890"/>
    </source>
</evidence>
<evidence type="ECO:0000256" key="4">
    <source>
        <dbReference type="ARBA" id="ARBA00013346"/>
    </source>
</evidence>
<dbReference type="OrthoDB" id="4035289at2"/>
<dbReference type="RefSeq" id="WP_133739635.1">
    <property type="nucleotide sequence ID" value="NZ_SNYN01000001.1"/>
</dbReference>
<gene>
    <name evidence="12" type="ORF">EV190_101374</name>
</gene>
<keyword evidence="7 12" id="KW-0808">Transferase</keyword>
<evidence type="ECO:0000313" key="13">
    <source>
        <dbReference type="Proteomes" id="UP000295281"/>
    </source>
</evidence>